<accession>A0ABQ7TCG0</accession>
<feature type="region of interest" description="Disordered" evidence="1">
    <location>
        <begin position="388"/>
        <end position="439"/>
    </location>
</feature>
<dbReference type="EMBL" id="JAIPUX010000521">
    <property type="protein sequence ID" value="KAH0627125.1"/>
    <property type="molecule type" value="Genomic_DNA"/>
</dbReference>
<organism evidence="2 3">
    <name type="scientific">Phrynosoma platyrhinos</name>
    <name type="common">Desert horned lizard</name>
    <dbReference type="NCBI Taxonomy" id="52577"/>
    <lineage>
        <taxon>Eukaryota</taxon>
        <taxon>Metazoa</taxon>
        <taxon>Chordata</taxon>
        <taxon>Craniata</taxon>
        <taxon>Vertebrata</taxon>
        <taxon>Euteleostomi</taxon>
        <taxon>Lepidosauria</taxon>
        <taxon>Squamata</taxon>
        <taxon>Bifurcata</taxon>
        <taxon>Unidentata</taxon>
        <taxon>Episquamata</taxon>
        <taxon>Toxicofera</taxon>
        <taxon>Iguania</taxon>
        <taxon>Phrynosomatidae</taxon>
        <taxon>Phrynosomatinae</taxon>
        <taxon>Phrynosoma</taxon>
    </lineage>
</organism>
<reference evidence="2 3" key="1">
    <citation type="journal article" date="2022" name="Gigascience">
        <title>A chromosome-level genome assembly and annotation of the desert horned lizard, Phrynosoma platyrhinos, provides insight into chromosomal rearrangements among reptiles.</title>
        <authorList>
            <person name="Koochekian N."/>
            <person name="Ascanio A."/>
            <person name="Farleigh K."/>
            <person name="Card D.C."/>
            <person name="Schield D.R."/>
            <person name="Castoe T.A."/>
            <person name="Jezkova T."/>
        </authorList>
    </citation>
    <scope>NUCLEOTIDE SEQUENCE [LARGE SCALE GENOMIC DNA]</scope>
    <source>
        <strain evidence="2">NK-2021</strain>
    </source>
</reference>
<feature type="region of interest" description="Disordered" evidence="1">
    <location>
        <begin position="456"/>
        <end position="487"/>
    </location>
</feature>
<proteinExistence type="predicted"/>
<feature type="compositionally biased region" description="Polar residues" evidence="1">
    <location>
        <begin position="465"/>
        <end position="477"/>
    </location>
</feature>
<dbReference type="Proteomes" id="UP000826234">
    <property type="component" value="Unassembled WGS sequence"/>
</dbReference>
<protein>
    <recommendedName>
        <fullName evidence="4">U1-type domain-containing protein</fullName>
    </recommendedName>
</protein>
<gene>
    <name evidence="2" type="ORF">JD844_002539</name>
</gene>
<dbReference type="PANTHER" id="PTHR45762">
    <property type="entry name" value="ZINC FINGER RNA-BINDING PROTEIN"/>
    <property type="match status" value="1"/>
</dbReference>
<evidence type="ECO:0008006" key="4">
    <source>
        <dbReference type="Google" id="ProtNLM"/>
    </source>
</evidence>
<evidence type="ECO:0000256" key="1">
    <source>
        <dbReference type="SAM" id="MobiDB-lite"/>
    </source>
</evidence>
<dbReference type="PANTHER" id="PTHR45762:SF10">
    <property type="entry name" value="C2H2-TYPE DOMAIN-CONTAINING PROTEIN"/>
    <property type="match status" value="1"/>
</dbReference>
<keyword evidence="3" id="KW-1185">Reference proteome</keyword>
<sequence length="569" mass="64216">MAASSVNLVVKKPLSKNIRSLKDFMKDPNREEPLIGLEYVLEVRFKGRRSPFYECQLCQFNTEMAPMIQHLTGQKHRKIYLKKHYPDKVKRNPNEDKEEKIQFFRRIARDVEKIEGLKMYKREGFERPSEPSASAKKKASLIFLQNDPVLREKAMEYMKDFEITSDKEAALVISIAQSLSEALKDFCEKKATLNHIKSLPSLMKQGMQNAKQHKSNKPSEYYQNHPGILNHLQEHIQLHRCLQAPGPTPESTIDLDAFSTEAIRLTRIIDTMALEVAFSSLHYSNCFSPLGDSWNHGFLTNGLAQLQSLIQSAPNTSSTPTNSYAYQMREKASSYGLNRKDLATVSALESSFALQPGGFGTGIEWMKQFNQSVSANFQFSTVKEKSPYLKTSQSSYPKHYQGDGSQVPSNRIAENRLSNSGSFRTSHDLRASSLTPISCPPPRTYQASYALQKRPSWYHDGPGSGSQMPASSFSSESSGHDWAQADYPKPDFDDDLASYTSFPDGSLHQQQNTQVYNNAGCESKSNLTADVMSQLQGKDAATLANMIQQLLPYYPDLQSKCMKYFIFKS</sequence>
<name>A0ABQ7TCG0_PHRPL</name>
<evidence type="ECO:0000313" key="3">
    <source>
        <dbReference type="Proteomes" id="UP000826234"/>
    </source>
</evidence>
<comment type="caution">
    <text evidence="2">The sequence shown here is derived from an EMBL/GenBank/DDBJ whole genome shotgun (WGS) entry which is preliminary data.</text>
</comment>
<evidence type="ECO:0000313" key="2">
    <source>
        <dbReference type="EMBL" id="KAH0627125.1"/>
    </source>
</evidence>